<evidence type="ECO:0000313" key="3">
    <source>
        <dbReference type="Proteomes" id="UP000299102"/>
    </source>
</evidence>
<comment type="caution">
    <text evidence="2">The sequence shown here is derived from an EMBL/GenBank/DDBJ whole genome shotgun (WGS) entry which is preliminary data.</text>
</comment>
<protein>
    <recommendedName>
        <fullName evidence="4">Secreted protein</fullName>
    </recommendedName>
</protein>
<sequence>MQLWRFVLLAVSALALFLRPPPPTLVPSAPSRRAAKPYCAQIPFRPISTEVVRAERAQGTAHEVYNHIRNRAEP</sequence>
<name>A0A4C2AHU5_EUMVA</name>
<evidence type="ECO:0000313" key="2">
    <source>
        <dbReference type="EMBL" id="GBP98217.1"/>
    </source>
</evidence>
<evidence type="ECO:0000256" key="1">
    <source>
        <dbReference type="SAM" id="SignalP"/>
    </source>
</evidence>
<keyword evidence="1" id="KW-0732">Signal</keyword>
<reference evidence="2 3" key="1">
    <citation type="journal article" date="2019" name="Commun. Biol.">
        <title>The bagworm genome reveals a unique fibroin gene that provides high tensile strength.</title>
        <authorList>
            <person name="Kono N."/>
            <person name="Nakamura H."/>
            <person name="Ohtoshi R."/>
            <person name="Tomita M."/>
            <person name="Numata K."/>
            <person name="Arakawa K."/>
        </authorList>
    </citation>
    <scope>NUCLEOTIDE SEQUENCE [LARGE SCALE GENOMIC DNA]</scope>
</reference>
<keyword evidence="3" id="KW-1185">Reference proteome</keyword>
<dbReference type="EMBL" id="BGZK01003090">
    <property type="protein sequence ID" value="GBP98217.1"/>
    <property type="molecule type" value="Genomic_DNA"/>
</dbReference>
<feature type="chain" id="PRO_5020035931" description="Secreted protein" evidence="1">
    <location>
        <begin position="16"/>
        <end position="74"/>
    </location>
</feature>
<feature type="signal peptide" evidence="1">
    <location>
        <begin position="1"/>
        <end position="15"/>
    </location>
</feature>
<dbReference type="AlphaFoldDB" id="A0A4C2AHU5"/>
<evidence type="ECO:0008006" key="4">
    <source>
        <dbReference type="Google" id="ProtNLM"/>
    </source>
</evidence>
<organism evidence="2 3">
    <name type="scientific">Eumeta variegata</name>
    <name type="common">Bagworm moth</name>
    <name type="synonym">Eumeta japonica</name>
    <dbReference type="NCBI Taxonomy" id="151549"/>
    <lineage>
        <taxon>Eukaryota</taxon>
        <taxon>Metazoa</taxon>
        <taxon>Ecdysozoa</taxon>
        <taxon>Arthropoda</taxon>
        <taxon>Hexapoda</taxon>
        <taxon>Insecta</taxon>
        <taxon>Pterygota</taxon>
        <taxon>Neoptera</taxon>
        <taxon>Endopterygota</taxon>
        <taxon>Lepidoptera</taxon>
        <taxon>Glossata</taxon>
        <taxon>Ditrysia</taxon>
        <taxon>Tineoidea</taxon>
        <taxon>Psychidae</taxon>
        <taxon>Oiketicinae</taxon>
        <taxon>Eumeta</taxon>
    </lineage>
</organism>
<proteinExistence type="predicted"/>
<dbReference type="Proteomes" id="UP000299102">
    <property type="component" value="Unassembled WGS sequence"/>
</dbReference>
<accession>A0A4C2AHU5</accession>
<gene>
    <name evidence="2" type="ORF">EVAR_101140_1</name>
</gene>